<accession>A0A392V0Z1</accession>
<feature type="non-terminal residue" evidence="2">
    <location>
        <position position="1"/>
    </location>
</feature>
<keyword evidence="3" id="KW-1185">Reference proteome</keyword>
<evidence type="ECO:0000313" key="2">
    <source>
        <dbReference type="EMBL" id="MCI81103.1"/>
    </source>
</evidence>
<dbReference type="AlphaFoldDB" id="A0A392V0Z1"/>
<dbReference type="Proteomes" id="UP000265520">
    <property type="component" value="Unassembled WGS sequence"/>
</dbReference>
<comment type="caution">
    <text evidence="2">The sequence shown here is derived from an EMBL/GenBank/DDBJ whole genome shotgun (WGS) entry which is preliminary data.</text>
</comment>
<evidence type="ECO:0000256" key="1">
    <source>
        <dbReference type="SAM" id="MobiDB-lite"/>
    </source>
</evidence>
<reference evidence="2 3" key="1">
    <citation type="journal article" date="2018" name="Front. Plant Sci.">
        <title>Red Clover (Trifolium pratense) and Zigzag Clover (T. medium) - A Picture of Genomic Similarities and Differences.</title>
        <authorList>
            <person name="Dluhosova J."/>
            <person name="Istvanek J."/>
            <person name="Nedelnik J."/>
            <person name="Repkova J."/>
        </authorList>
    </citation>
    <scope>NUCLEOTIDE SEQUENCE [LARGE SCALE GENOMIC DNA]</scope>
    <source>
        <strain evidence="3">cv. 10/8</strain>
        <tissue evidence="2">Leaf</tissue>
    </source>
</reference>
<organism evidence="2 3">
    <name type="scientific">Trifolium medium</name>
    <dbReference type="NCBI Taxonomy" id="97028"/>
    <lineage>
        <taxon>Eukaryota</taxon>
        <taxon>Viridiplantae</taxon>
        <taxon>Streptophyta</taxon>
        <taxon>Embryophyta</taxon>
        <taxon>Tracheophyta</taxon>
        <taxon>Spermatophyta</taxon>
        <taxon>Magnoliopsida</taxon>
        <taxon>eudicotyledons</taxon>
        <taxon>Gunneridae</taxon>
        <taxon>Pentapetalae</taxon>
        <taxon>rosids</taxon>
        <taxon>fabids</taxon>
        <taxon>Fabales</taxon>
        <taxon>Fabaceae</taxon>
        <taxon>Papilionoideae</taxon>
        <taxon>50 kb inversion clade</taxon>
        <taxon>NPAAA clade</taxon>
        <taxon>Hologalegina</taxon>
        <taxon>IRL clade</taxon>
        <taxon>Trifolieae</taxon>
        <taxon>Trifolium</taxon>
    </lineage>
</organism>
<proteinExistence type="predicted"/>
<evidence type="ECO:0000313" key="3">
    <source>
        <dbReference type="Proteomes" id="UP000265520"/>
    </source>
</evidence>
<sequence length="58" mass="6633">PSKAQKKLKFKQEESSESGKTYSDYGEFLKTYDPNDEDTGSEEEVTQKLPRTNVQDSN</sequence>
<feature type="region of interest" description="Disordered" evidence="1">
    <location>
        <begin position="1"/>
        <end position="58"/>
    </location>
</feature>
<feature type="compositionally biased region" description="Acidic residues" evidence="1">
    <location>
        <begin position="34"/>
        <end position="44"/>
    </location>
</feature>
<protein>
    <submittedName>
        <fullName evidence="2">Uncharacterized protein</fullName>
    </submittedName>
</protein>
<name>A0A392V0Z1_9FABA</name>
<feature type="compositionally biased region" description="Polar residues" evidence="1">
    <location>
        <begin position="49"/>
        <end position="58"/>
    </location>
</feature>
<dbReference type="EMBL" id="LXQA011010911">
    <property type="protein sequence ID" value="MCI81103.1"/>
    <property type="molecule type" value="Genomic_DNA"/>
</dbReference>